<feature type="transmembrane region" description="Helical" evidence="1">
    <location>
        <begin position="12"/>
        <end position="31"/>
    </location>
</feature>
<dbReference type="Proteomes" id="UP000585258">
    <property type="component" value="Unassembled WGS sequence"/>
</dbReference>
<dbReference type="EMBL" id="JACKWY010000018">
    <property type="protein sequence ID" value="MBB6716663.1"/>
    <property type="molecule type" value="Genomic_DNA"/>
</dbReference>
<keyword evidence="1" id="KW-1133">Transmembrane helix</keyword>
<dbReference type="AlphaFoldDB" id="A0A7X0SHY4"/>
<reference evidence="2 3" key="1">
    <citation type="submission" date="2020-08" db="EMBL/GenBank/DDBJ databases">
        <title>Clostridia isolated from Swiss meat.</title>
        <authorList>
            <person name="Wambui J."/>
            <person name="Stevens M.J.A."/>
            <person name="Stephan R."/>
        </authorList>
    </citation>
    <scope>NUCLEOTIDE SEQUENCE [LARGE SCALE GENOMIC DNA]</scope>
    <source>
        <strain evidence="2 3">CM001</strain>
    </source>
</reference>
<feature type="transmembrane region" description="Helical" evidence="1">
    <location>
        <begin position="198"/>
        <end position="219"/>
    </location>
</feature>
<keyword evidence="1" id="KW-0812">Transmembrane</keyword>
<comment type="caution">
    <text evidence="2">The sequence shown here is derived from an EMBL/GenBank/DDBJ whole genome shotgun (WGS) entry which is preliminary data.</text>
</comment>
<evidence type="ECO:0000313" key="2">
    <source>
        <dbReference type="EMBL" id="MBB6716663.1"/>
    </source>
</evidence>
<evidence type="ECO:0000256" key="1">
    <source>
        <dbReference type="SAM" id="Phobius"/>
    </source>
</evidence>
<evidence type="ECO:0008006" key="4">
    <source>
        <dbReference type="Google" id="ProtNLM"/>
    </source>
</evidence>
<feature type="transmembrane region" description="Helical" evidence="1">
    <location>
        <begin position="244"/>
        <end position="265"/>
    </location>
</feature>
<dbReference type="RefSeq" id="WP_185165654.1">
    <property type="nucleotide sequence ID" value="NZ_JACKWY010000018.1"/>
</dbReference>
<name>A0A7X0SHY4_9CLOT</name>
<feature type="transmembrane region" description="Helical" evidence="1">
    <location>
        <begin position="325"/>
        <end position="347"/>
    </location>
</feature>
<gene>
    <name evidence="2" type="ORF">H7E68_18420</name>
</gene>
<accession>A0A7X0SHY4</accession>
<protein>
    <recommendedName>
        <fullName evidence="4">ABC-2 family transporter protein</fullName>
    </recommendedName>
</protein>
<feature type="transmembrane region" description="Helical" evidence="1">
    <location>
        <begin position="285"/>
        <end position="318"/>
    </location>
</feature>
<feature type="transmembrane region" description="Helical" evidence="1">
    <location>
        <begin position="359"/>
        <end position="377"/>
    </location>
</feature>
<organism evidence="2 3">
    <name type="scientific">Clostridium gasigenes</name>
    <dbReference type="NCBI Taxonomy" id="94869"/>
    <lineage>
        <taxon>Bacteria</taxon>
        <taxon>Bacillati</taxon>
        <taxon>Bacillota</taxon>
        <taxon>Clostridia</taxon>
        <taxon>Eubacteriales</taxon>
        <taxon>Clostridiaceae</taxon>
        <taxon>Clostridium</taxon>
    </lineage>
</organism>
<evidence type="ECO:0000313" key="3">
    <source>
        <dbReference type="Proteomes" id="UP000585258"/>
    </source>
</evidence>
<keyword evidence="1" id="KW-0472">Membrane</keyword>
<proteinExistence type="predicted"/>
<sequence length="390" mass="45421">MKVIFNEIKKIFNWKMCVVLLMGTLLIYQMVTEFDIKVFPNGSGDTASYNITVKMVEDYGNEMDEEEFVDFQRIHEEKINEADKFLSNNEDFNKYEIYSYEDYIKQRGAKGDTPDEDFEKMYWDNLLSKDGDIFWELQSMNGDVDRYKSRDAYLELLSSDYSKSKFNGDAKARLAEISENKEYNSIFPRYVFDNYIRLIKGVAVSIIIGIAFMLTPLFIKDKRDKVEYIQYSSKIGRGLFKSKLIAGFISAMIIATVEIIIYSILYSTNNTSMFFKSNINSIFNYQFWFSMTFIQYIILTVACVYILSIITAFISMFVSRKVSSYVVGIGVQVPIVFILGQLTVRLLLNNLTFIYDPKYLTFGVYIFLIGIVVTIIYKASKKEEIRDIFI</sequence>